<comment type="caution">
    <text evidence="2">The sequence shown here is derived from an EMBL/GenBank/DDBJ whole genome shotgun (WGS) entry which is preliminary data.</text>
</comment>
<feature type="transmembrane region" description="Helical" evidence="1">
    <location>
        <begin position="154"/>
        <end position="173"/>
    </location>
</feature>
<dbReference type="AlphaFoldDB" id="A0ABD5TZU0"/>
<dbReference type="Proteomes" id="UP001596408">
    <property type="component" value="Unassembled WGS sequence"/>
</dbReference>
<evidence type="ECO:0000313" key="2">
    <source>
        <dbReference type="EMBL" id="MFC6824253.1"/>
    </source>
</evidence>
<keyword evidence="1" id="KW-0472">Membrane</keyword>
<gene>
    <name evidence="2" type="ORF">ACFQEV_04480</name>
</gene>
<proteinExistence type="predicted"/>
<name>A0ABD5TZU0_9EURY</name>
<keyword evidence="3" id="KW-1185">Reference proteome</keyword>
<dbReference type="RefSeq" id="WP_379692966.1">
    <property type="nucleotide sequence ID" value="NZ_JBHSXH010000009.1"/>
</dbReference>
<keyword evidence="1" id="KW-0812">Transmembrane</keyword>
<sequence>MAPNEIWTTGATLEGLLLDLIGASLVLFPELPVVKGAFVPTRRIDQIKEARHSLFENRRLQRGDEGFREIVHICSQRADIEDIPDLIRAVPSNRFGSGVQFLMEKPNWSPDGDYGKDDIIPLDKYDSETIETRPMVDQWITQYLGELEGEATQVAFLIGLSFLVMGFSLQLLATSCRNDIFCGL</sequence>
<evidence type="ECO:0000313" key="3">
    <source>
        <dbReference type="Proteomes" id="UP001596408"/>
    </source>
</evidence>
<keyword evidence="1" id="KW-1133">Transmembrane helix</keyword>
<reference evidence="2 3" key="1">
    <citation type="journal article" date="2019" name="Int. J. Syst. Evol. Microbiol.">
        <title>The Global Catalogue of Microorganisms (GCM) 10K type strain sequencing project: providing services to taxonomists for standard genome sequencing and annotation.</title>
        <authorList>
            <consortium name="The Broad Institute Genomics Platform"/>
            <consortium name="The Broad Institute Genome Sequencing Center for Infectious Disease"/>
            <person name="Wu L."/>
            <person name="Ma J."/>
        </authorList>
    </citation>
    <scope>NUCLEOTIDE SEQUENCE [LARGE SCALE GENOMIC DNA]</scope>
    <source>
        <strain evidence="2 3">YIM 94188</strain>
    </source>
</reference>
<protein>
    <submittedName>
        <fullName evidence="2">Uncharacterized protein</fullName>
    </submittedName>
</protein>
<accession>A0ABD5TZU0</accession>
<dbReference type="EMBL" id="JBHSXH010000009">
    <property type="protein sequence ID" value="MFC6824253.1"/>
    <property type="molecule type" value="Genomic_DNA"/>
</dbReference>
<organism evidence="2 3">
    <name type="scientific">Halopelagius fulvigenes</name>
    <dbReference type="NCBI Taxonomy" id="1198324"/>
    <lineage>
        <taxon>Archaea</taxon>
        <taxon>Methanobacteriati</taxon>
        <taxon>Methanobacteriota</taxon>
        <taxon>Stenosarchaea group</taxon>
        <taxon>Halobacteria</taxon>
        <taxon>Halobacteriales</taxon>
        <taxon>Haloferacaceae</taxon>
    </lineage>
</organism>
<evidence type="ECO:0000256" key="1">
    <source>
        <dbReference type="SAM" id="Phobius"/>
    </source>
</evidence>